<evidence type="ECO:0000259" key="9">
    <source>
        <dbReference type="PROSITE" id="PS51465"/>
    </source>
</evidence>
<dbReference type="SUPFAM" id="SSF48726">
    <property type="entry name" value="Immunoglobulin"/>
    <property type="match status" value="1"/>
</dbReference>
<dbReference type="Pfam" id="PF07679">
    <property type="entry name" value="I-set"/>
    <property type="match status" value="1"/>
</dbReference>
<dbReference type="InterPro" id="IPR000867">
    <property type="entry name" value="IGFBP-like"/>
</dbReference>
<keyword evidence="5" id="KW-0393">Immunoglobulin domain</keyword>
<feature type="domain" description="Kazal-like" evidence="9">
    <location>
        <begin position="80"/>
        <end position="144"/>
    </location>
</feature>
<dbReference type="InterPro" id="IPR003599">
    <property type="entry name" value="Ig_sub"/>
</dbReference>
<dbReference type="SUPFAM" id="SSF57184">
    <property type="entry name" value="Growth factor receptor domain"/>
    <property type="match status" value="1"/>
</dbReference>
<keyword evidence="3 6" id="KW-0732">Signal</keyword>
<dbReference type="FunFam" id="2.60.40.10:FF:000032">
    <property type="entry name" value="palladin isoform X1"/>
    <property type="match status" value="1"/>
</dbReference>
<dbReference type="AlphaFoldDB" id="A0AAV6UC53"/>
<dbReference type="InterPro" id="IPR009030">
    <property type="entry name" value="Growth_fac_rcpt_cys_sf"/>
</dbReference>
<evidence type="ECO:0000259" key="8">
    <source>
        <dbReference type="PROSITE" id="PS51323"/>
    </source>
</evidence>
<gene>
    <name evidence="10" type="ORF">JTE90_000053</name>
</gene>
<comment type="subcellular location">
    <subcellularLocation>
        <location evidence="1">Secreted</location>
    </subcellularLocation>
</comment>
<evidence type="ECO:0000313" key="10">
    <source>
        <dbReference type="EMBL" id="KAG8181942.1"/>
    </source>
</evidence>
<dbReference type="InterPro" id="IPR036058">
    <property type="entry name" value="Kazal_dom_sf"/>
</dbReference>
<dbReference type="Pfam" id="PF00050">
    <property type="entry name" value="Kazal_1"/>
    <property type="match status" value="1"/>
</dbReference>
<dbReference type="CDD" id="cd00096">
    <property type="entry name" value="Ig"/>
    <property type="match status" value="1"/>
</dbReference>
<dbReference type="PROSITE" id="PS50835">
    <property type="entry name" value="IG_LIKE"/>
    <property type="match status" value="1"/>
</dbReference>
<dbReference type="Gene3D" id="2.60.40.10">
    <property type="entry name" value="Immunoglobulins"/>
    <property type="match status" value="1"/>
</dbReference>
<dbReference type="InterPro" id="IPR007110">
    <property type="entry name" value="Ig-like_dom"/>
</dbReference>
<dbReference type="PROSITE" id="PS51323">
    <property type="entry name" value="IGFBP_N_2"/>
    <property type="match status" value="1"/>
</dbReference>
<evidence type="ECO:0000256" key="5">
    <source>
        <dbReference type="ARBA" id="ARBA00023319"/>
    </source>
</evidence>
<dbReference type="InterPro" id="IPR036179">
    <property type="entry name" value="Ig-like_dom_sf"/>
</dbReference>
<dbReference type="Gene3D" id="3.30.60.30">
    <property type="match status" value="1"/>
</dbReference>
<dbReference type="GO" id="GO:0009966">
    <property type="term" value="P:regulation of signal transduction"/>
    <property type="evidence" value="ECO:0007669"/>
    <property type="project" value="TreeGrafter"/>
</dbReference>
<dbReference type="InterPro" id="IPR013098">
    <property type="entry name" value="Ig_I-set"/>
</dbReference>
<keyword evidence="2" id="KW-0964">Secreted</keyword>
<keyword evidence="11" id="KW-1185">Reference proteome</keyword>
<dbReference type="PANTHER" id="PTHR14186:SF19">
    <property type="entry name" value="INSULIN-LIKE GROWTH FACTOR-BINDING PROTEIN 7"/>
    <property type="match status" value="1"/>
</dbReference>
<name>A0AAV6UC53_9ARAC</name>
<organism evidence="10 11">
    <name type="scientific">Oedothorax gibbosus</name>
    <dbReference type="NCBI Taxonomy" id="931172"/>
    <lineage>
        <taxon>Eukaryota</taxon>
        <taxon>Metazoa</taxon>
        <taxon>Ecdysozoa</taxon>
        <taxon>Arthropoda</taxon>
        <taxon>Chelicerata</taxon>
        <taxon>Arachnida</taxon>
        <taxon>Araneae</taxon>
        <taxon>Araneomorphae</taxon>
        <taxon>Entelegynae</taxon>
        <taxon>Araneoidea</taxon>
        <taxon>Linyphiidae</taxon>
        <taxon>Erigoninae</taxon>
        <taxon>Oedothorax</taxon>
    </lineage>
</organism>
<dbReference type="GO" id="GO:0001558">
    <property type="term" value="P:regulation of cell growth"/>
    <property type="evidence" value="ECO:0007669"/>
    <property type="project" value="InterPro"/>
</dbReference>
<evidence type="ECO:0000256" key="4">
    <source>
        <dbReference type="ARBA" id="ARBA00023157"/>
    </source>
</evidence>
<dbReference type="InterPro" id="IPR011390">
    <property type="entry name" value="IGFBP_rP_mac25"/>
</dbReference>
<protein>
    <submittedName>
        <fullName evidence="10">Uncharacterized protein</fullName>
    </submittedName>
</protein>
<dbReference type="CDD" id="cd00104">
    <property type="entry name" value="KAZAL_FS"/>
    <property type="match status" value="1"/>
</dbReference>
<comment type="caution">
    <text evidence="10">The sequence shown here is derived from an EMBL/GenBank/DDBJ whole genome shotgun (WGS) entry which is preliminary data.</text>
</comment>
<evidence type="ECO:0000256" key="1">
    <source>
        <dbReference type="ARBA" id="ARBA00004613"/>
    </source>
</evidence>
<dbReference type="Proteomes" id="UP000827092">
    <property type="component" value="Unassembled WGS sequence"/>
</dbReference>
<dbReference type="SMART" id="SM00280">
    <property type="entry name" value="KAZAL"/>
    <property type="match status" value="1"/>
</dbReference>
<dbReference type="SUPFAM" id="SSF100895">
    <property type="entry name" value="Kazal-type serine protease inhibitors"/>
    <property type="match status" value="1"/>
</dbReference>
<dbReference type="InterPro" id="IPR013783">
    <property type="entry name" value="Ig-like_fold"/>
</dbReference>
<evidence type="ECO:0000313" key="11">
    <source>
        <dbReference type="Proteomes" id="UP000827092"/>
    </source>
</evidence>
<evidence type="ECO:0000256" key="6">
    <source>
        <dbReference type="SAM" id="SignalP"/>
    </source>
</evidence>
<dbReference type="Gene3D" id="4.10.40.20">
    <property type="match status" value="1"/>
</dbReference>
<dbReference type="SMART" id="SM00409">
    <property type="entry name" value="IG"/>
    <property type="match status" value="1"/>
</dbReference>
<dbReference type="EMBL" id="JAFNEN010000487">
    <property type="protein sequence ID" value="KAG8181942.1"/>
    <property type="molecule type" value="Genomic_DNA"/>
</dbReference>
<feature type="domain" description="Ig-like" evidence="7">
    <location>
        <begin position="146"/>
        <end position="245"/>
    </location>
</feature>
<dbReference type="GO" id="GO:0005520">
    <property type="term" value="F:insulin-like growth factor binding"/>
    <property type="evidence" value="ECO:0007669"/>
    <property type="project" value="InterPro"/>
</dbReference>
<feature type="signal peptide" evidence="6">
    <location>
        <begin position="1"/>
        <end position="23"/>
    </location>
</feature>
<feature type="chain" id="PRO_5043608168" evidence="6">
    <location>
        <begin position="24"/>
        <end position="247"/>
    </location>
</feature>
<evidence type="ECO:0000256" key="2">
    <source>
        <dbReference type="ARBA" id="ARBA00022525"/>
    </source>
</evidence>
<dbReference type="PANTHER" id="PTHR14186">
    <property type="entry name" value="INSULIN-LIKE GROWTH FACTOR BINDING PROTEIN-RELATED"/>
    <property type="match status" value="1"/>
</dbReference>
<sequence length="247" mass="27305">MRFLSLNIVKALIVALTTCSVWSEELDQCGTCEPSNCESPRNCLAGMVKDICNCCYLCGNKEGERCYHEDIPSRGLGSCGDNLVCRVRSDLDIHDPPEAVCVCKRRTPLCGSDGKTYDNICQLTEARYVKRNGLRAVSSNPCVEAPTIVLPPQNIRNSTGKFAMMSCEVKSYPLPTITWERQVENSRVQLPGNNTSLAIQSRNDPNRDETTSWLLFLSLSKKDDGLYFCKAENDFGSVVVSATVTVI</sequence>
<evidence type="ECO:0000256" key="3">
    <source>
        <dbReference type="ARBA" id="ARBA00022729"/>
    </source>
</evidence>
<reference evidence="10 11" key="1">
    <citation type="journal article" date="2022" name="Nat. Ecol. Evol.">
        <title>A masculinizing supergene underlies an exaggerated male reproductive morph in a spider.</title>
        <authorList>
            <person name="Hendrickx F."/>
            <person name="De Corte Z."/>
            <person name="Sonet G."/>
            <person name="Van Belleghem S.M."/>
            <person name="Kostlbacher S."/>
            <person name="Vangestel C."/>
        </authorList>
    </citation>
    <scope>NUCLEOTIDE SEQUENCE [LARGE SCALE GENOMIC DNA]</scope>
    <source>
        <strain evidence="10">W744_W776</strain>
    </source>
</reference>
<evidence type="ECO:0000259" key="7">
    <source>
        <dbReference type="PROSITE" id="PS50835"/>
    </source>
</evidence>
<dbReference type="GO" id="GO:0005576">
    <property type="term" value="C:extracellular region"/>
    <property type="evidence" value="ECO:0007669"/>
    <property type="project" value="UniProtKB-SubCell"/>
</dbReference>
<feature type="domain" description="IGFBP N-terminal" evidence="8">
    <location>
        <begin position="25"/>
        <end position="104"/>
    </location>
</feature>
<proteinExistence type="predicted"/>
<dbReference type="InterPro" id="IPR002350">
    <property type="entry name" value="Kazal_dom"/>
</dbReference>
<dbReference type="PROSITE" id="PS51465">
    <property type="entry name" value="KAZAL_2"/>
    <property type="match status" value="1"/>
</dbReference>
<accession>A0AAV6UC53</accession>
<keyword evidence="4" id="KW-1015">Disulfide bond</keyword>